<dbReference type="RefSeq" id="WP_060868564.1">
    <property type="nucleotide sequence ID" value="NZ_CP022058.2"/>
</dbReference>
<dbReference type="Proteomes" id="UP000269015">
    <property type="component" value="Chromosome"/>
</dbReference>
<dbReference type="InterPro" id="IPR005901">
    <property type="entry name" value="GLPGLI"/>
</dbReference>
<evidence type="ECO:0000313" key="3">
    <source>
        <dbReference type="Proteomes" id="UP000269015"/>
    </source>
</evidence>
<keyword evidence="1" id="KW-0732">Signal</keyword>
<proteinExistence type="predicted"/>
<accession>A0AAD0YYU6</accession>
<gene>
    <name evidence="2" type="ORF">EG352_18100</name>
</gene>
<evidence type="ECO:0000313" key="2">
    <source>
        <dbReference type="EMBL" id="AZB19551.1"/>
    </source>
</evidence>
<feature type="signal peptide" evidence="1">
    <location>
        <begin position="1"/>
        <end position="18"/>
    </location>
</feature>
<dbReference type="NCBIfam" id="TIGR01200">
    <property type="entry name" value="GLPGLI"/>
    <property type="match status" value="1"/>
</dbReference>
<protein>
    <submittedName>
        <fullName evidence="2">GLPGLI family protein</fullName>
    </submittedName>
</protein>
<reference evidence="2 3" key="1">
    <citation type="submission" date="2018-11" db="EMBL/GenBank/DDBJ databases">
        <title>Proposal to divide the Flavobacteriaceae and reorganize its genera based on Amino Acid Identity values calculated from whole genome sequences.</title>
        <authorList>
            <person name="Nicholson A.C."/>
            <person name="Gulvik C.A."/>
            <person name="Whitney A.M."/>
            <person name="Humrighouse B.W."/>
            <person name="Bell M."/>
            <person name="Holmes B."/>
            <person name="Steigerwalt A.G."/>
            <person name="Villarma A."/>
            <person name="Sheth M."/>
            <person name="Batra D."/>
            <person name="Pryor J."/>
            <person name="Bernardet J.-F."/>
            <person name="Hugo C."/>
            <person name="Kampfer P."/>
            <person name="Newman J."/>
            <person name="McQuiston J.R."/>
        </authorList>
    </citation>
    <scope>NUCLEOTIDE SEQUENCE [LARGE SCALE GENOMIC DNA]</scope>
    <source>
        <strain evidence="2 3">H5559</strain>
    </source>
</reference>
<feature type="chain" id="PRO_5042005872" evidence="1">
    <location>
        <begin position="19"/>
        <end position="277"/>
    </location>
</feature>
<dbReference type="Pfam" id="PF09697">
    <property type="entry name" value="Porph_ging"/>
    <property type="match status" value="1"/>
</dbReference>
<name>A0AAD0YYU6_CHRID</name>
<sequence length="277" mass="32707">MKKMLILLLLTFHYLLSAQNDRFIYEVEYKKDSISGKTDKENYYLEITKENAVYYNRQYYVRDSIFETTGIQGYKGFRLTSFLTKKLNAPSYENYEYIGDVNFYKVEEPVHLDWKMASDTKVINDLRVQKAETRFGGRTWTAWFTQEIPFSYGPYKFNGLPGLIVELYDSKKNYVFRLVKSEKIVANYKSYTLNEYSKGAVSTNYKKLSQLKVEIYKDPFKYVFNGRLSIPEGKKLLLEDGTVLSKDELKPAEKREREKIRSFNNPIELDKAVKYPD</sequence>
<dbReference type="KEGG" id="cio:CEQ15_21360"/>
<dbReference type="AlphaFoldDB" id="A0AAD0YYU6"/>
<evidence type="ECO:0000256" key="1">
    <source>
        <dbReference type="SAM" id="SignalP"/>
    </source>
</evidence>
<dbReference type="EMBL" id="CP033930">
    <property type="protein sequence ID" value="AZB19551.1"/>
    <property type="molecule type" value="Genomic_DNA"/>
</dbReference>
<organism evidence="2 3">
    <name type="scientific">Chryseobacterium indologenes</name>
    <name type="common">Flavobacterium indologenes</name>
    <dbReference type="NCBI Taxonomy" id="253"/>
    <lineage>
        <taxon>Bacteria</taxon>
        <taxon>Pseudomonadati</taxon>
        <taxon>Bacteroidota</taxon>
        <taxon>Flavobacteriia</taxon>
        <taxon>Flavobacteriales</taxon>
        <taxon>Weeksellaceae</taxon>
        <taxon>Chryseobacterium group</taxon>
        <taxon>Chryseobacterium</taxon>
    </lineage>
</organism>